<dbReference type="HOGENOM" id="CLU_704033_0_0_1"/>
<evidence type="ECO:0000256" key="1">
    <source>
        <dbReference type="SAM" id="MobiDB-lite"/>
    </source>
</evidence>
<feature type="region of interest" description="Disordered" evidence="1">
    <location>
        <begin position="54"/>
        <end position="76"/>
    </location>
</feature>
<evidence type="ECO:0000313" key="2">
    <source>
        <dbReference type="EMBL" id="EME39788.1"/>
    </source>
</evidence>
<sequence>MSEWGTYSTTIFSQGRLSQRSLPSLRRPAGSIEYVVPHPDSCCWTAPPPYSLHDTASTVRSSRRDREPSRGNDNDPKVERLRRFLSFCLAVDYEAHLLTPDTLDKATWCHFISLFLIAASLLYHSVLQQRRASTYELVPPTWPSNLTHPQLEKHIFKPSRHLGINVDTSMAMLINFALECHVSGYRSNIDRYADLWDLKGLEKKLRRDRDILFDRLLPSEEDFPRHAIEAKHQSLTDKWFTIFSETHAIPTRRGEKKLRAEQNRDLHWHHLAEREGIPLEDRFRIKTLNWVTRRCSVYLRLLKHPGNELIRLNHWDRYWWRHMHKRERRFYTVDSKGLDPKRRRMRFGPWSACRRIRYNILGYRGMREETISRASSGSMRMGTSTTSSEVSG</sequence>
<accession>N1PBU6</accession>
<dbReference type="EMBL" id="KB446544">
    <property type="protein sequence ID" value="EME39788.1"/>
    <property type="molecule type" value="Genomic_DNA"/>
</dbReference>
<organism evidence="2 3">
    <name type="scientific">Dothistroma septosporum (strain NZE10 / CBS 128990)</name>
    <name type="common">Red band needle blight fungus</name>
    <name type="synonym">Mycosphaerella pini</name>
    <dbReference type="NCBI Taxonomy" id="675120"/>
    <lineage>
        <taxon>Eukaryota</taxon>
        <taxon>Fungi</taxon>
        <taxon>Dikarya</taxon>
        <taxon>Ascomycota</taxon>
        <taxon>Pezizomycotina</taxon>
        <taxon>Dothideomycetes</taxon>
        <taxon>Dothideomycetidae</taxon>
        <taxon>Mycosphaerellales</taxon>
        <taxon>Mycosphaerellaceae</taxon>
        <taxon>Dothistroma</taxon>
    </lineage>
</organism>
<reference evidence="3" key="1">
    <citation type="journal article" date="2012" name="PLoS Genet.">
        <title>The genomes of the fungal plant pathogens Cladosporium fulvum and Dothistroma septosporum reveal adaptation to different hosts and lifestyles but also signatures of common ancestry.</title>
        <authorList>
            <person name="de Wit P.J.G.M."/>
            <person name="van der Burgt A."/>
            <person name="Oekmen B."/>
            <person name="Stergiopoulos I."/>
            <person name="Abd-Elsalam K.A."/>
            <person name="Aerts A.L."/>
            <person name="Bahkali A.H."/>
            <person name="Beenen H.G."/>
            <person name="Chettri P."/>
            <person name="Cox M.P."/>
            <person name="Datema E."/>
            <person name="de Vries R.P."/>
            <person name="Dhillon B."/>
            <person name="Ganley A.R."/>
            <person name="Griffiths S.A."/>
            <person name="Guo Y."/>
            <person name="Hamelin R.C."/>
            <person name="Henrissat B."/>
            <person name="Kabir M.S."/>
            <person name="Jashni M.K."/>
            <person name="Kema G."/>
            <person name="Klaubauf S."/>
            <person name="Lapidus A."/>
            <person name="Levasseur A."/>
            <person name="Lindquist E."/>
            <person name="Mehrabi R."/>
            <person name="Ohm R.A."/>
            <person name="Owen T.J."/>
            <person name="Salamov A."/>
            <person name="Schwelm A."/>
            <person name="Schijlen E."/>
            <person name="Sun H."/>
            <person name="van den Burg H.A."/>
            <person name="van Ham R.C.H.J."/>
            <person name="Zhang S."/>
            <person name="Goodwin S.B."/>
            <person name="Grigoriev I.V."/>
            <person name="Collemare J."/>
            <person name="Bradshaw R.E."/>
        </authorList>
    </citation>
    <scope>NUCLEOTIDE SEQUENCE [LARGE SCALE GENOMIC DNA]</scope>
    <source>
        <strain evidence="3">NZE10 / CBS 128990</strain>
    </source>
</reference>
<protein>
    <submittedName>
        <fullName evidence="2">Uncharacterized protein</fullName>
    </submittedName>
</protein>
<dbReference type="OrthoDB" id="3946206at2759"/>
<reference evidence="2 3" key="2">
    <citation type="journal article" date="2012" name="PLoS Pathog.">
        <title>Diverse lifestyles and strategies of plant pathogenesis encoded in the genomes of eighteen Dothideomycetes fungi.</title>
        <authorList>
            <person name="Ohm R.A."/>
            <person name="Feau N."/>
            <person name="Henrissat B."/>
            <person name="Schoch C.L."/>
            <person name="Horwitz B.A."/>
            <person name="Barry K.W."/>
            <person name="Condon B.J."/>
            <person name="Copeland A.C."/>
            <person name="Dhillon B."/>
            <person name="Glaser F."/>
            <person name="Hesse C.N."/>
            <person name="Kosti I."/>
            <person name="LaButti K."/>
            <person name="Lindquist E.A."/>
            <person name="Lucas S."/>
            <person name="Salamov A.A."/>
            <person name="Bradshaw R.E."/>
            <person name="Ciuffetti L."/>
            <person name="Hamelin R.C."/>
            <person name="Kema G.H.J."/>
            <person name="Lawrence C."/>
            <person name="Scott J.A."/>
            <person name="Spatafora J.W."/>
            <person name="Turgeon B.G."/>
            <person name="de Wit P.J.G.M."/>
            <person name="Zhong S."/>
            <person name="Goodwin S.B."/>
            <person name="Grigoriev I.V."/>
        </authorList>
    </citation>
    <scope>NUCLEOTIDE SEQUENCE [LARGE SCALE GENOMIC DNA]</scope>
    <source>
        <strain evidence="3">NZE10 / CBS 128990</strain>
    </source>
</reference>
<dbReference type="OMA" id="ACRRIRY"/>
<gene>
    <name evidence="2" type="ORF">DOTSEDRAFT_27747</name>
</gene>
<dbReference type="AlphaFoldDB" id="N1PBU6"/>
<dbReference type="Proteomes" id="UP000016933">
    <property type="component" value="Unassembled WGS sequence"/>
</dbReference>
<evidence type="ECO:0000313" key="3">
    <source>
        <dbReference type="Proteomes" id="UP000016933"/>
    </source>
</evidence>
<feature type="region of interest" description="Disordered" evidence="1">
    <location>
        <begin position="373"/>
        <end position="392"/>
    </location>
</feature>
<feature type="compositionally biased region" description="Basic and acidic residues" evidence="1">
    <location>
        <begin position="62"/>
        <end position="76"/>
    </location>
</feature>
<proteinExistence type="predicted"/>
<name>N1PBU6_DOTSN</name>
<keyword evidence="3" id="KW-1185">Reference proteome</keyword>